<reference evidence="6" key="1">
    <citation type="submission" date="2016-11" db="EMBL/GenBank/DDBJ databases">
        <authorList>
            <person name="Varghese N."/>
            <person name="Submissions S."/>
        </authorList>
    </citation>
    <scope>NUCLEOTIDE SEQUENCE [LARGE SCALE GENOMIC DNA]</scope>
    <source>
        <strain evidence="6">DSM 24786</strain>
    </source>
</reference>
<dbReference type="Proteomes" id="UP000183257">
    <property type="component" value="Unassembled WGS sequence"/>
</dbReference>
<keyword evidence="2" id="KW-0186">Copper</keyword>
<feature type="chain" id="PRO_5013244649" evidence="3">
    <location>
        <begin position="24"/>
        <end position="132"/>
    </location>
</feature>
<dbReference type="AlphaFoldDB" id="A0A1K1Q4J7"/>
<dbReference type="Pfam" id="PF00127">
    <property type="entry name" value="Copper-bind"/>
    <property type="match status" value="1"/>
</dbReference>
<evidence type="ECO:0000256" key="2">
    <source>
        <dbReference type="ARBA" id="ARBA00023008"/>
    </source>
</evidence>
<name>A0A1K1Q4J7_9FLAO</name>
<evidence type="ECO:0000259" key="4">
    <source>
        <dbReference type="Pfam" id="PF00127"/>
    </source>
</evidence>
<proteinExistence type="predicted"/>
<evidence type="ECO:0000313" key="5">
    <source>
        <dbReference type="EMBL" id="SFW54946.1"/>
    </source>
</evidence>
<accession>A0A1K1Q4J7</accession>
<feature type="signal peptide" evidence="3">
    <location>
        <begin position="1"/>
        <end position="23"/>
    </location>
</feature>
<dbReference type="GO" id="GO:0009055">
    <property type="term" value="F:electron transfer activity"/>
    <property type="evidence" value="ECO:0007669"/>
    <property type="project" value="InterPro"/>
</dbReference>
<gene>
    <name evidence="5" type="ORF">SAMN05660313_02347</name>
</gene>
<dbReference type="RefSeq" id="WP_072303984.1">
    <property type="nucleotide sequence ID" value="NZ_FPIY01000003.1"/>
</dbReference>
<dbReference type="InterPro" id="IPR000923">
    <property type="entry name" value="BlueCu_1"/>
</dbReference>
<dbReference type="OrthoDB" id="6264717at2"/>
<dbReference type="STRING" id="76595.SAMN05660313_02347"/>
<evidence type="ECO:0000256" key="1">
    <source>
        <dbReference type="ARBA" id="ARBA00022723"/>
    </source>
</evidence>
<dbReference type="EMBL" id="FPIY01000003">
    <property type="protein sequence ID" value="SFW54946.1"/>
    <property type="molecule type" value="Genomic_DNA"/>
</dbReference>
<feature type="domain" description="Blue (type 1) copper" evidence="4">
    <location>
        <begin position="43"/>
        <end position="119"/>
    </location>
</feature>
<dbReference type="Gene3D" id="2.60.40.420">
    <property type="entry name" value="Cupredoxins - blue copper proteins"/>
    <property type="match status" value="1"/>
</dbReference>
<keyword evidence="1" id="KW-0479">Metal-binding</keyword>
<organism evidence="5 6">
    <name type="scientific">Cellulophaga fucicola</name>
    <dbReference type="NCBI Taxonomy" id="76595"/>
    <lineage>
        <taxon>Bacteria</taxon>
        <taxon>Pseudomonadati</taxon>
        <taxon>Bacteroidota</taxon>
        <taxon>Flavobacteriia</taxon>
        <taxon>Flavobacteriales</taxon>
        <taxon>Flavobacteriaceae</taxon>
        <taxon>Cellulophaga</taxon>
    </lineage>
</organism>
<keyword evidence="6" id="KW-1185">Reference proteome</keyword>
<keyword evidence="3" id="KW-0732">Signal</keyword>
<dbReference type="GO" id="GO:0005507">
    <property type="term" value="F:copper ion binding"/>
    <property type="evidence" value="ECO:0007669"/>
    <property type="project" value="InterPro"/>
</dbReference>
<sequence>MKNLKSAIALIALAVGSVFTSNAQDKMDKKAPKVVSLEQVEGEFTKKNLTLSQGTYVFEIANNNVGHDVGFVLVKKGQDISKPENHIKTAYVTKAVANGKKEKSNPTVLEKGEYVYFCPLNPTATDNTITVN</sequence>
<protein>
    <submittedName>
        <fullName evidence="5">Copper binding protein, plastocyanin/azurin family</fullName>
    </submittedName>
</protein>
<dbReference type="InterPro" id="IPR008972">
    <property type="entry name" value="Cupredoxin"/>
</dbReference>
<evidence type="ECO:0000256" key="3">
    <source>
        <dbReference type="SAM" id="SignalP"/>
    </source>
</evidence>
<evidence type="ECO:0000313" key="6">
    <source>
        <dbReference type="Proteomes" id="UP000183257"/>
    </source>
</evidence>